<feature type="compositionally biased region" description="Basic and acidic residues" evidence="1">
    <location>
        <begin position="158"/>
        <end position="168"/>
    </location>
</feature>
<evidence type="ECO:0000256" key="1">
    <source>
        <dbReference type="SAM" id="MobiDB-lite"/>
    </source>
</evidence>
<dbReference type="SUPFAM" id="SSF50814">
    <property type="entry name" value="Lipocalins"/>
    <property type="match status" value="1"/>
</dbReference>
<dbReference type="Gene3D" id="2.40.128.20">
    <property type="match status" value="1"/>
</dbReference>
<dbReference type="Proteomes" id="UP000824141">
    <property type="component" value="Unassembled WGS sequence"/>
</dbReference>
<reference evidence="2" key="2">
    <citation type="journal article" date="2021" name="PeerJ">
        <title>Extensive microbial diversity within the chicken gut microbiome revealed by metagenomics and culture.</title>
        <authorList>
            <person name="Gilroy R."/>
            <person name="Ravi A."/>
            <person name="Getino M."/>
            <person name="Pursley I."/>
            <person name="Horton D.L."/>
            <person name="Alikhan N.F."/>
            <person name="Baker D."/>
            <person name="Gharbi K."/>
            <person name="Hall N."/>
            <person name="Watson M."/>
            <person name="Adriaenssens E.M."/>
            <person name="Foster-Nyarko E."/>
            <person name="Jarju S."/>
            <person name="Secka A."/>
            <person name="Antonio M."/>
            <person name="Oren A."/>
            <person name="Chaudhuri R.R."/>
            <person name="La Ragione R."/>
            <person name="Hildebrand F."/>
            <person name="Pallen M.J."/>
        </authorList>
    </citation>
    <scope>NUCLEOTIDE SEQUENCE</scope>
    <source>
        <strain evidence="2">6086</strain>
    </source>
</reference>
<dbReference type="InterPro" id="IPR015231">
    <property type="entry name" value="DUF1934"/>
</dbReference>
<dbReference type="InterPro" id="IPR012674">
    <property type="entry name" value="Calycin"/>
</dbReference>
<dbReference type="Pfam" id="PF09148">
    <property type="entry name" value="DUF1934"/>
    <property type="match status" value="1"/>
</dbReference>
<proteinExistence type="predicted"/>
<feature type="region of interest" description="Disordered" evidence="1">
    <location>
        <begin position="139"/>
        <end position="168"/>
    </location>
</feature>
<evidence type="ECO:0000313" key="3">
    <source>
        <dbReference type="Proteomes" id="UP000824141"/>
    </source>
</evidence>
<evidence type="ECO:0000313" key="2">
    <source>
        <dbReference type="EMBL" id="HIS79369.1"/>
    </source>
</evidence>
<sequence length="168" mass="18699">MEENYLISILGRQVVNGEPEEIEVTTFGQYSEKNGKRYIMYREYEDSVPSSKARTSILKVEEGRVTLLRSGGDETRLVLEHGRRHLCRYDTGFGAMTVGVYTHEMKNELGDDGGRLSVRYTLDVNSALASVNEILVTVRPAGEKQDPAPGPETPDAAADSKTEENQEN</sequence>
<dbReference type="EMBL" id="DVJM01000176">
    <property type="protein sequence ID" value="HIS79369.1"/>
    <property type="molecule type" value="Genomic_DNA"/>
</dbReference>
<organism evidence="2 3">
    <name type="scientific">Candidatus Caccousia stercoris</name>
    <dbReference type="NCBI Taxonomy" id="2840723"/>
    <lineage>
        <taxon>Bacteria</taxon>
        <taxon>Bacillati</taxon>
        <taxon>Bacillota</taxon>
        <taxon>Clostridia</taxon>
        <taxon>Eubacteriales</taxon>
        <taxon>Oscillospiraceae</taxon>
        <taxon>Oscillospiraceae incertae sedis</taxon>
        <taxon>Candidatus Caccousia</taxon>
    </lineage>
</organism>
<dbReference type="AlphaFoldDB" id="A0A9D1FT30"/>
<gene>
    <name evidence="2" type="ORF">IAD03_08365</name>
</gene>
<protein>
    <submittedName>
        <fullName evidence="2">DUF1934 domain-containing protein</fullName>
    </submittedName>
</protein>
<name>A0A9D1FT30_9FIRM</name>
<comment type="caution">
    <text evidence="2">The sequence shown here is derived from an EMBL/GenBank/DDBJ whole genome shotgun (WGS) entry which is preliminary data.</text>
</comment>
<reference evidence="2" key="1">
    <citation type="submission" date="2020-10" db="EMBL/GenBank/DDBJ databases">
        <authorList>
            <person name="Gilroy R."/>
        </authorList>
    </citation>
    <scope>NUCLEOTIDE SEQUENCE</scope>
    <source>
        <strain evidence="2">6086</strain>
    </source>
</reference>
<accession>A0A9D1FT30</accession>